<dbReference type="PROSITE" id="PS50977">
    <property type="entry name" value="HTH_TETR_2"/>
    <property type="match status" value="1"/>
</dbReference>
<name>A0ABT0FM11_9ACTN</name>
<reference evidence="4 5" key="1">
    <citation type="submission" date="2022-04" db="EMBL/GenBank/DDBJ databases">
        <title>Genome draft of Actinomadura sp. ATCC 31491.</title>
        <authorList>
            <person name="Shi X."/>
            <person name="Du Y."/>
        </authorList>
    </citation>
    <scope>NUCLEOTIDE SEQUENCE [LARGE SCALE GENOMIC DNA]</scope>
    <source>
        <strain evidence="4 5">ATCC 31491</strain>
    </source>
</reference>
<organism evidence="4 5">
    <name type="scientific">Actinomadura luzonensis</name>
    <dbReference type="NCBI Taxonomy" id="2805427"/>
    <lineage>
        <taxon>Bacteria</taxon>
        <taxon>Bacillati</taxon>
        <taxon>Actinomycetota</taxon>
        <taxon>Actinomycetes</taxon>
        <taxon>Streptosporangiales</taxon>
        <taxon>Thermomonosporaceae</taxon>
        <taxon>Actinomadura</taxon>
    </lineage>
</organism>
<evidence type="ECO:0000256" key="1">
    <source>
        <dbReference type="ARBA" id="ARBA00023125"/>
    </source>
</evidence>
<proteinExistence type="predicted"/>
<dbReference type="PANTHER" id="PTHR30055">
    <property type="entry name" value="HTH-TYPE TRANSCRIPTIONAL REGULATOR RUTR"/>
    <property type="match status" value="1"/>
</dbReference>
<evidence type="ECO:0000313" key="4">
    <source>
        <dbReference type="EMBL" id="MCK2213090.1"/>
    </source>
</evidence>
<dbReference type="Gene3D" id="1.10.357.10">
    <property type="entry name" value="Tetracycline Repressor, domain 2"/>
    <property type="match status" value="1"/>
</dbReference>
<protein>
    <submittedName>
        <fullName evidence="4">TetR/AcrR family transcriptional regulator</fullName>
    </submittedName>
</protein>
<evidence type="ECO:0000259" key="3">
    <source>
        <dbReference type="PROSITE" id="PS50977"/>
    </source>
</evidence>
<dbReference type="PRINTS" id="PR00455">
    <property type="entry name" value="HTHTETR"/>
</dbReference>
<dbReference type="Pfam" id="PF00440">
    <property type="entry name" value="TetR_N"/>
    <property type="match status" value="1"/>
</dbReference>
<dbReference type="PANTHER" id="PTHR30055:SF146">
    <property type="entry name" value="HTH-TYPE TRANSCRIPTIONAL DUAL REGULATOR CECR"/>
    <property type="match status" value="1"/>
</dbReference>
<evidence type="ECO:0000313" key="5">
    <source>
        <dbReference type="Proteomes" id="UP001317259"/>
    </source>
</evidence>
<dbReference type="RefSeq" id="WP_242372732.1">
    <property type="nucleotide sequence ID" value="NZ_JAKRKC020000001.1"/>
</dbReference>
<dbReference type="InterPro" id="IPR009057">
    <property type="entry name" value="Homeodomain-like_sf"/>
</dbReference>
<dbReference type="SUPFAM" id="SSF48498">
    <property type="entry name" value="Tetracyclin repressor-like, C-terminal domain"/>
    <property type="match status" value="1"/>
</dbReference>
<feature type="domain" description="HTH tetR-type" evidence="3">
    <location>
        <begin position="11"/>
        <end position="71"/>
    </location>
</feature>
<dbReference type="EMBL" id="JAKRKC020000001">
    <property type="protein sequence ID" value="MCK2213090.1"/>
    <property type="molecule type" value="Genomic_DNA"/>
</dbReference>
<dbReference type="InterPro" id="IPR050109">
    <property type="entry name" value="HTH-type_TetR-like_transc_reg"/>
</dbReference>
<dbReference type="Pfam" id="PF14246">
    <property type="entry name" value="TetR_C_7"/>
    <property type="match status" value="1"/>
</dbReference>
<keyword evidence="1 2" id="KW-0238">DNA-binding</keyword>
<dbReference type="InterPro" id="IPR036271">
    <property type="entry name" value="Tet_transcr_reg_TetR-rel_C_sf"/>
</dbReference>
<sequence length="206" mass="22190">MEREAGSRRSPAKRAAIVRAALELFLDEGYARVSMDAIAARAGVGKQTVYSHFGNKERLFLAVVGEARTAASATPADASPPGRTGDPRADLQAVGERLLRVVLSPAVAALHRLTVAELTHHPELQESWRETSSDALLAEVADHLTAADRAGTLRVPDPLLAARQFVLLMATEGRVRSLHGTRPLSDAERRGIARESADLIVRAHRT</sequence>
<comment type="caution">
    <text evidence="4">The sequence shown here is derived from an EMBL/GenBank/DDBJ whole genome shotgun (WGS) entry which is preliminary data.</text>
</comment>
<dbReference type="InterPro" id="IPR039536">
    <property type="entry name" value="TetR_C_Proteobacteria"/>
</dbReference>
<dbReference type="Proteomes" id="UP001317259">
    <property type="component" value="Unassembled WGS sequence"/>
</dbReference>
<accession>A0ABT0FM11</accession>
<dbReference type="InterPro" id="IPR001647">
    <property type="entry name" value="HTH_TetR"/>
</dbReference>
<dbReference type="SUPFAM" id="SSF46689">
    <property type="entry name" value="Homeodomain-like"/>
    <property type="match status" value="1"/>
</dbReference>
<dbReference type="Gene3D" id="1.10.10.60">
    <property type="entry name" value="Homeodomain-like"/>
    <property type="match status" value="1"/>
</dbReference>
<evidence type="ECO:0000256" key="2">
    <source>
        <dbReference type="PROSITE-ProRule" id="PRU00335"/>
    </source>
</evidence>
<gene>
    <name evidence="4" type="ORF">MF672_004650</name>
</gene>
<feature type="DNA-binding region" description="H-T-H motif" evidence="2">
    <location>
        <begin position="34"/>
        <end position="53"/>
    </location>
</feature>
<keyword evidence="5" id="KW-1185">Reference proteome</keyword>